<sequence>MFPMFNSPPPAPAHPSADSSVYKSCSCSCTSKKTVADQPTSFPQTRGRLDADYAAYLTGKGGAIVNCPEPPRAIIAQPVVRCPAPERLSRPTSPVRTERRDEQPKPAPCSYPPQAPAKWYDDTVTPTASRPPSPRKRQCEDSPALLAKRMCMKKKAASAASANSSRAASRVTSPVAEAKDEKPAVVKSETPAAATAATAVQNGGPGEKAAEPAETQTADTKVNTAT</sequence>
<evidence type="ECO:0000256" key="1">
    <source>
        <dbReference type="SAM" id="MobiDB-lite"/>
    </source>
</evidence>
<reference evidence="2 3" key="1">
    <citation type="journal article" date="2012" name="Eukaryot. Cell">
        <title>Draft genome sequence of CBS 2479, the standard type strain of Trichosporon asahii.</title>
        <authorList>
            <person name="Yang R.Y."/>
            <person name="Li H.T."/>
            <person name="Zhu H."/>
            <person name="Zhou G.P."/>
            <person name="Wang M."/>
            <person name="Wang L."/>
        </authorList>
    </citation>
    <scope>NUCLEOTIDE SEQUENCE [LARGE SCALE GENOMIC DNA]</scope>
    <source>
        <strain evidence="3">ATCC 90039 / CBS 2479 / JCM 2466 / KCTC 7840 / NCYC 2677 / UAMH 7654</strain>
    </source>
</reference>
<name>J6F626_TRIAS</name>
<dbReference type="HOGENOM" id="CLU_1225527_0_0_1"/>
<comment type="caution">
    <text evidence="2">The sequence shown here is derived from an EMBL/GenBank/DDBJ whole genome shotgun (WGS) entry which is preliminary data.</text>
</comment>
<protein>
    <submittedName>
        <fullName evidence="2">Uncharacterized protein</fullName>
    </submittedName>
</protein>
<dbReference type="Proteomes" id="UP000002748">
    <property type="component" value="Unassembled WGS sequence"/>
</dbReference>
<organism evidence="2 3">
    <name type="scientific">Trichosporon asahii var. asahii (strain ATCC 90039 / CBS 2479 / JCM 2466 / KCTC 7840 / NBRC 103889/ NCYC 2677 / UAMH 7654)</name>
    <name type="common">Yeast</name>
    <dbReference type="NCBI Taxonomy" id="1186058"/>
    <lineage>
        <taxon>Eukaryota</taxon>
        <taxon>Fungi</taxon>
        <taxon>Dikarya</taxon>
        <taxon>Basidiomycota</taxon>
        <taxon>Agaricomycotina</taxon>
        <taxon>Tremellomycetes</taxon>
        <taxon>Trichosporonales</taxon>
        <taxon>Trichosporonaceae</taxon>
        <taxon>Trichosporon</taxon>
    </lineage>
</organism>
<accession>J6F626</accession>
<feature type="compositionally biased region" description="Pro residues" evidence="1">
    <location>
        <begin position="105"/>
        <end position="115"/>
    </location>
</feature>
<proteinExistence type="predicted"/>
<evidence type="ECO:0000313" key="2">
    <source>
        <dbReference type="EMBL" id="EJT52484.1"/>
    </source>
</evidence>
<dbReference type="VEuPathDB" id="FungiDB:A1Q1_04000"/>
<dbReference type="EMBL" id="ALBS01000025">
    <property type="protein sequence ID" value="EJT52484.1"/>
    <property type="molecule type" value="Genomic_DNA"/>
</dbReference>
<feature type="region of interest" description="Disordered" evidence="1">
    <location>
        <begin position="1"/>
        <end position="23"/>
    </location>
</feature>
<feature type="compositionally biased region" description="Low complexity" evidence="1">
    <location>
        <begin position="14"/>
        <end position="23"/>
    </location>
</feature>
<feature type="compositionally biased region" description="Pro residues" evidence="1">
    <location>
        <begin position="1"/>
        <end position="13"/>
    </location>
</feature>
<dbReference type="KEGG" id="tasa:A1Q1_04000"/>
<evidence type="ECO:0000313" key="3">
    <source>
        <dbReference type="Proteomes" id="UP000002748"/>
    </source>
</evidence>
<feature type="compositionally biased region" description="Polar residues" evidence="1">
    <location>
        <begin position="214"/>
        <end position="226"/>
    </location>
</feature>
<dbReference type="GeneID" id="25987513"/>
<dbReference type="RefSeq" id="XP_014183851.1">
    <property type="nucleotide sequence ID" value="XM_014328376.1"/>
</dbReference>
<gene>
    <name evidence="2" type="ORF">A1Q1_04000</name>
</gene>
<feature type="compositionally biased region" description="Low complexity" evidence="1">
    <location>
        <begin position="157"/>
        <end position="169"/>
    </location>
</feature>
<feature type="region of interest" description="Disordered" evidence="1">
    <location>
        <begin position="85"/>
        <end position="226"/>
    </location>
</feature>
<dbReference type="AlphaFoldDB" id="J6F626"/>